<dbReference type="Pfam" id="PF02547">
    <property type="entry name" value="Queuosine_synth"/>
    <property type="match status" value="1"/>
</dbReference>
<evidence type="ECO:0000256" key="4">
    <source>
        <dbReference type="ARBA" id="ARBA00022785"/>
    </source>
</evidence>
<reference evidence="5 6" key="1">
    <citation type="journal article" date="2015" name="Stand. Genomic Sci.">
        <title>High quality draft genome sequence of the moderately halophilic bacterium Pontibacillus yanchengensis Y32(T) and comparison among Pontibacillus genomes.</title>
        <authorList>
            <person name="Huang J."/>
            <person name="Qiao Z.X."/>
            <person name="Tang J.W."/>
            <person name="Wang G."/>
        </authorList>
    </citation>
    <scope>NUCLEOTIDE SEQUENCE [LARGE SCALE GENOMIC DNA]</scope>
    <source>
        <strain evidence="5 6">Y32</strain>
    </source>
</reference>
<keyword evidence="6" id="KW-1185">Reference proteome</keyword>
<proteinExistence type="predicted"/>
<dbReference type="STRING" id="1385514.N782_18665"/>
<dbReference type="InterPro" id="IPR042119">
    <property type="entry name" value="QueA_dom2"/>
</dbReference>
<dbReference type="SUPFAM" id="SSF111337">
    <property type="entry name" value="QueA-like"/>
    <property type="match status" value="1"/>
</dbReference>
<dbReference type="GO" id="GO:0051075">
    <property type="term" value="F:S-adenosylmethionine:tRNA ribosyltransferase-isomerase activity"/>
    <property type="evidence" value="ECO:0007669"/>
    <property type="project" value="TreeGrafter"/>
</dbReference>
<dbReference type="Gene3D" id="3.40.1780.10">
    <property type="entry name" value="QueA-like"/>
    <property type="match status" value="1"/>
</dbReference>
<keyword evidence="2 5" id="KW-0808">Transferase</keyword>
<sequence length="345" mass="38628">MNTLATSFHIPDSLHAEVPPEHRGLRRDDVRLMVLQKGEKNASHNRFDEIDKFLEAGDVLVVNNSRTIPPVLKGSQGKQNVEIRLSRKISTHQWEALLLGTFIQTNVPIQLSEGLEATISGLGSEPPLVTLSFSEGGSTLLDYIYRYGEPVRYEYIHHPWPLETYQTVYGAIPGSVEMPSAGRAFTWGLLSKLKAKGVRIASIQLHAGLSYYEKNRWPNPNNHPEAFAVPEETAKLINTAKQNGKRVIAVGTTVVRALESTVHEQGEVKASSGITKLYIDQHHRVTSVDGLLTGFHEPEASHLHMLRAFMPEKKLIKAYKEALNKGYLWHEFGDMNLILSERKGK</sequence>
<name>A0A0A2TBN9_9BACI</name>
<dbReference type="InterPro" id="IPR003699">
    <property type="entry name" value="QueA"/>
</dbReference>
<dbReference type="Gene3D" id="2.40.10.240">
    <property type="entry name" value="QueA-like"/>
    <property type="match status" value="1"/>
</dbReference>
<dbReference type="OrthoDB" id="9783887at2"/>
<accession>A0A0A2TBN9</accession>
<evidence type="ECO:0000313" key="6">
    <source>
        <dbReference type="Proteomes" id="UP000030147"/>
    </source>
</evidence>
<dbReference type="Proteomes" id="UP000030147">
    <property type="component" value="Unassembled WGS sequence"/>
</dbReference>
<dbReference type="EMBL" id="AVBF01000061">
    <property type="protein sequence ID" value="KGP71491.1"/>
    <property type="molecule type" value="Genomic_DNA"/>
</dbReference>
<comment type="caution">
    <text evidence="5">The sequence shown here is derived from an EMBL/GenBank/DDBJ whole genome shotgun (WGS) entry which is preliminary data.</text>
</comment>
<dbReference type="PANTHER" id="PTHR30307:SF0">
    <property type="entry name" value="S-ADENOSYLMETHIONINE:TRNA RIBOSYLTRANSFERASE-ISOMERASE"/>
    <property type="match status" value="1"/>
</dbReference>
<dbReference type="GO" id="GO:0008616">
    <property type="term" value="P:tRNA queuosine(34) biosynthetic process"/>
    <property type="evidence" value="ECO:0007669"/>
    <property type="project" value="UniProtKB-KW"/>
</dbReference>
<keyword evidence="1" id="KW-0963">Cytoplasm</keyword>
<dbReference type="InterPro" id="IPR042118">
    <property type="entry name" value="QueA_dom1"/>
</dbReference>
<keyword evidence="4" id="KW-0671">Queuosine biosynthesis</keyword>
<evidence type="ECO:0000256" key="2">
    <source>
        <dbReference type="ARBA" id="ARBA00022679"/>
    </source>
</evidence>
<evidence type="ECO:0000256" key="3">
    <source>
        <dbReference type="ARBA" id="ARBA00022691"/>
    </source>
</evidence>
<dbReference type="AlphaFoldDB" id="A0A0A2TBN9"/>
<organism evidence="5 6">
    <name type="scientific">Pontibacillus yanchengensis Y32</name>
    <dbReference type="NCBI Taxonomy" id="1385514"/>
    <lineage>
        <taxon>Bacteria</taxon>
        <taxon>Bacillati</taxon>
        <taxon>Bacillota</taxon>
        <taxon>Bacilli</taxon>
        <taxon>Bacillales</taxon>
        <taxon>Bacillaceae</taxon>
        <taxon>Pontibacillus</taxon>
    </lineage>
</organism>
<evidence type="ECO:0000256" key="1">
    <source>
        <dbReference type="ARBA" id="ARBA00022490"/>
    </source>
</evidence>
<dbReference type="PANTHER" id="PTHR30307">
    <property type="entry name" value="S-ADENOSYLMETHIONINE:TRNA RIBOSYLTRANSFERASE-ISOMERASE"/>
    <property type="match status" value="1"/>
</dbReference>
<dbReference type="eggNOG" id="COG0809">
    <property type="taxonomic scope" value="Bacteria"/>
</dbReference>
<protein>
    <submittedName>
        <fullName evidence="5">S-adenosylmethionine tRNA ribosyltransferase</fullName>
    </submittedName>
</protein>
<dbReference type="RefSeq" id="WP_036822827.1">
    <property type="nucleotide sequence ID" value="NZ_AVBF01000061.1"/>
</dbReference>
<evidence type="ECO:0000313" key="5">
    <source>
        <dbReference type="EMBL" id="KGP71491.1"/>
    </source>
</evidence>
<gene>
    <name evidence="5" type="ORF">N782_18665</name>
</gene>
<dbReference type="InterPro" id="IPR036100">
    <property type="entry name" value="QueA_sf"/>
</dbReference>
<keyword evidence="3" id="KW-0949">S-adenosyl-L-methionine</keyword>